<dbReference type="InterPro" id="IPR050242">
    <property type="entry name" value="JAMM_MPN+_peptidase_M67A"/>
</dbReference>
<dbReference type="InterPro" id="IPR007526">
    <property type="entry name" value="SWIRM"/>
</dbReference>
<feature type="domain" description="MPN" evidence="7">
    <location>
        <begin position="602"/>
        <end position="737"/>
    </location>
</feature>
<gene>
    <name evidence="12" type="primary">LOC117645101</name>
</gene>
<dbReference type="Pfam" id="PF01398">
    <property type="entry name" value="JAB"/>
    <property type="match status" value="1"/>
</dbReference>
<dbReference type="PROSITE" id="PS50249">
    <property type="entry name" value="MPN"/>
    <property type="match status" value="1"/>
</dbReference>
<feature type="compositionally biased region" description="Polar residues" evidence="6">
    <location>
        <begin position="82"/>
        <end position="98"/>
    </location>
</feature>
<dbReference type="SUPFAM" id="SSF46689">
    <property type="entry name" value="Homeodomain-like"/>
    <property type="match status" value="2"/>
</dbReference>
<dbReference type="KEGG" id="tpal:117645101"/>
<feature type="domain" description="HTH myb-type" evidence="10">
    <location>
        <begin position="98"/>
        <end position="145"/>
    </location>
</feature>
<dbReference type="SUPFAM" id="SSF102712">
    <property type="entry name" value="JAB1/MPN domain"/>
    <property type="match status" value="1"/>
</dbReference>
<dbReference type="InParanoid" id="A0A6P8YLV9"/>
<evidence type="ECO:0000256" key="2">
    <source>
        <dbReference type="ARBA" id="ARBA00007194"/>
    </source>
</evidence>
<evidence type="ECO:0000259" key="10">
    <source>
        <dbReference type="PROSITE" id="PS51294"/>
    </source>
</evidence>
<feature type="compositionally biased region" description="Basic residues" evidence="6">
    <location>
        <begin position="218"/>
        <end position="237"/>
    </location>
</feature>
<evidence type="ECO:0000313" key="11">
    <source>
        <dbReference type="Proteomes" id="UP000515158"/>
    </source>
</evidence>
<dbReference type="InterPro" id="IPR036388">
    <property type="entry name" value="WH-like_DNA-bd_sf"/>
</dbReference>
<dbReference type="GO" id="GO:0008237">
    <property type="term" value="F:metallopeptidase activity"/>
    <property type="evidence" value="ECO:0007669"/>
    <property type="project" value="InterPro"/>
</dbReference>
<dbReference type="Proteomes" id="UP000515158">
    <property type="component" value="Unplaced"/>
</dbReference>
<dbReference type="InterPro" id="IPR009057">
    <property type="entry name" value="Homeodomain-like_sf"/>
</dbReference>
<dbReference type="Gene3D" id="1.10.10.10">
    <property type="entry name" value="Winged helix-like DNA-binding domain superfamily/Winged helix DNA-binding domain"/>
    <property type="match status" value="1"/>
</dbReference>
<organism evidence="12">
    <name type="scientific">Thrips palmi</name>
    <name type="common">Melon thrips</name>
    <dbReference type="NCBI Taxonomy" id="161013"/>
    <lineage>
        <taxon>Eukaryota</taxon>
        <taxon>Metazoa</taxon>
        <taxon>Ecdysozoa</taxon>
        <taxon>Arthropoda</taxon>
        <taxon>Hexapoda</taxon>
        <taxon>Insecta</taxon>
        <taxon>Pterygota</taxon>
        <taxon>Neoptera</taxon>
        <taxon>Paraneoptera</taxon>
        <taxon>Thysanoptera</taxon>
        <taxon>Terebrantia</taxon>
        <taxon>Thripoidea</taxon>
        <taxon>Thripidae</taxon>
        <taxon>Thrips</taxon>
    </lineage>
</organism>
<dbReference type="CDD" id="cd00167">
    <property type="entry name" value="SANT"/>
    <property type="match status" value="1"/>
</dbReference>
<evidence type="ECO:0000256" key="4">
    <source>
        <dbReference type="ARBA" id="ARBA00023242"/>
    </source>
</evidence>
<dbReference type="InterPro" id="IPR017930">
    <property type="entry name" value="Myb_dom"/>
</dbReference>
<dbReference type="InterPro" id="IPR017884">
    <property type="entry name" value="SANT_dom"/>
</dbReference>
<feature type="compositionally biased region" description="Polar residues" evidence="6">
    <location>
        <begin position="260"/>
        <end position="273"/>
    </location>
</feature>
<dbReference type="PROSITE" id="PS50934">
    <property type="entry name" value="SWIRM"/>
    <property type="match status" value="1"/>
</dbReference>
<reference evidence="12" key="1">
    <citation type="submission" date="2025-08" db="UniProtKB">
        <authorList>
            <consortium name="RefSeq"/>
        </authorList>
    </citation>
    <scope>IDENTIFICATION</scope>
    <source>
        <tissue evidence="12">Total insect</tissue>
    </source>
</reference>
<feature type="compositionally biased region" description="Low complexity" evidence="6">
    <location>
        <begin position="200"/>
        <end position="216"/>
    </location>
</feature>
<dbReference type="Gene3D" id="3.40.140.10">
    <property type="entry name" value="Cytidine Deaminase, domain 2"/>
    <property type="match status" value="1"/>
</dbReference>
<dbReference type="InterPro" id="IPR037518">
    <property type="entry name" value="MPN"/>
</dbReference>
<evidence type="ECO:0000259" key="7">
    <source>
        <dbReference type="PROSITE" id="PS50249"/>
    </source>
</evidence>
<feature type="domain" description="SANT" evidence="9">
    <location>
        <begin position="99"/>
        <end position="145"/>
    </location>
</feature>
<dbReference type="RefSeq" id="XP_034240908.1">
    <property type="nucleotide sequence ID" value="XM_034385017.1"/>
</dbReference>
<feature type="region of interest" description="Disordered" evidence="6">
    <location>
        <begin position="197"/>
        <end position="273"/>
    </location>
</feature>
<dbReference type="InterPro" id="IPR000555">
    <property type="entry name" value="JAMM/MPN+_dom"/>
</dbReference>
<dbReference type="Pfam" id="PF00249">
    <property type="entry name" value="Myb_DNA-binding"/>
    <property type="match status" value="1"/>
</dbReference>
<evidence type="ECO:0000259" key="9">
    <source>
        <dbReference type="PROSITE" id="PS51293"/>
    </source>
</evidence>
<keyword evidence="11" id="KW-1185">Reference proteome</keyword>
<name>A0A6P8YLV9_THRPL</name>
<evidence type="ECO:0000256" key="6">
    <source>
        <dbReference type="SAM" id="MobiDB-lite"/>
    </source>
</evidence>
<dbReference type="SMART" id="SM00232">
    <property type="entry name" value="JAB_MPN"/>
    <property type="match status" value="1"/>
</dbReference>
<comment type="similarity">
    <text evidence="2">Belongs to the peptidase M67A family. MYSM1 subfamily.</text>
</comment>
<dbReference type="InterPro" id="IPR001005">
    <property type="entry name" value="SANT/Myb"/>
</dbReference>
<dbReference type="Pfam" id="PF04433">
    <property type="entry name" value="SWIRM"/>
    <property type="match status" value="1"/>
</dbReference>
<dbReference type="SMART" id="SM00717">
    <property type="entry name" value="SANT"/>
    <property type="match status" value="1"/>
</dbReference>
<dbReference type="PROSITE" id="PS51293">
    <property type="entry name" value="SANT"/>
    <property type="match status" value="1"/>
</dbReference>
<proteinExistence type="inferred from homology"/>
<comment type="subcellular location">
    <subcellularLocation>
        <location evidence="1">Nucleus</location>
    </subcellularLocation>
</comment>
<dbReference type="AlphaFoldDB" id="A0A6P8YLV9"/>
<dbReference type="GeneID" id="117645101"/>
<evidence type="ECO:0000313" key="12">
    <source>
        <dbReference type="RefSeq" id="XP_034240908.1"/>
    </source>
</evidence>
<keyword evidence="3" id="KW-0238">DNA-binding</keyword>
<accession>A0A6P8YLV9</accession>
<evidence type="ECO:0000256" key="3">
    <source>
        <dbReference type="ARBA" id="ARBA00023125"/>
    </source>
</evidence>
<keyword evidence="4" id="KW-0539">Nucleus</keyword>
<sequence length="846" mass="93543">MADDDEVDILGDFNLENLLTKDENRLASCYDGGVGSDLLHCDYQSSWYLDVGSPPWYERSQLDSFSPLPFSLPLSSSPNNLQWSDPSAGPSSTGNAASWTEKERSLLEEGLELFGRSWSRLSQFIGTKTPHQIKSYMKLARPSSESETLSVSISSSVDGNVQAPTISSGNNISYTELIDDLQIPASMEEVIAVVSTAKPTISSSSTNSSRISEANSNRFKKRKTKPPQTSKAKRGRPPRIPPQKPTLKRGRGRPRKLHGGTTTDHSTENPKNINVISELTETPGLGEEVVRIRSLSSDDSDVEIDIEDDDDDAITSSDDKPLFNNTALEEETTVIVKQEPVELPEDIPCSLPNSSEELLAEVKTENATEFSSTEFSLKISSNESSTSGKESKNLISHQDILDQIHRLPPPTHEHTLRPDEILEEERAIHSEFFEGRPAKTPKRYLKIRNHIIDSWLQSKPNYVTKTSVRGGLRNCGDVNCIGRIHSYLEQTGVINFGCEQTKYHHPPQVHVGSSSNISVLKEKVNRELLCIEGMRPRKKKQEIDEDLLGSTEGGYTILHKEDGQTFLTYNTIVKPKVSKTDTSIKLLYCSQFSNEKPAPFTVHLHIGALFVVDTHSHCSHDTEVMGLLGGELREDSLHIIRAVSCQASLSSSTHCDMCPVSQSEASDTISKDGLSVVGWYHSHPTFVPNPSLQDLSTQAEMQRWFSDTKAAPFVGLILSPYCANTTSFASIFRVLIVDPEGESGGTPYRFPVSIVSEDLDVEELLEHVDGTIASMRKPSLEGPPYSHGPDAPVLSCLQKCMESIRKHMETCQPPLSSAIQRRILEGILDICKARCDFEPAHSSLDN</sequence>
<dbReference type="GO" id="GO:0003677">
    <property type="term" value="F:DNA binding"/>
    <property type="evidence" value="ECO:0007669"/>
    <property type="project" value="UniProtKB-KW"/>
</dbReference>
<dbReference type="GO" id="GO:0005634">
    <property type="term" value="C:nucleus"/>
    <property type="evidence" value="ECO:0007669"/>
    <property type="project" value="UniProtKB-SubCell"/>
</dbReference>
<dbReference type="OrthoDB" id="7464992at2759"/>
<feature type="compositionally biased region" description="Basic residues" evidence="6">
    <location>
        <begin position="246"/>
        <end position="258"/>
    </location>
</feature>
<dbReference type="PROSITE" id="PS51294">
    <property type="entry name" value="HTH_MYB"/>
    <property type="match status" value="1"/>
</dbReference>
<protein>
    <recommendedName>
        <fullName evidence="5">Myb-like, SWIRM and MPN domain-containing protein 1</fullName>
    </recommendedName>
</protein>
<evidence type="ECO:0000256" key="5">
    <source>
        <dbReference type="ARBA" id="ARBA00032256"/>
    </source>
</evidence>
<evidence type="ECO:0000259" key="8">
    <source>
        <dbReference type="PROSITE" id="PS50934"/>
    </source>
</evidence>
<dbReference type="Gene3D" id="1.10.10.60">
    <property type="entry name" value="Homeodomain-like"/>
    <property type="match status" value="1"/>
</dbReference>
<feature type="domain" description="SWIRM" evidence="8">
    <location>
        <begin position="407"/>
        <end position="505"/>
    </location>
</feature>
<evidence type="ECO:0000256" key="1">
    <source>
        <dbReference type="ARBA" id="ARBA00004123"/>
    </source>
</evidence>
<dbReference type="PANTHER" id="PTHR10410">
    <property type="entry name" value="EUKARYOTIC TRANSLATION INITIATION FACTOR 3 -RELATED"/>
    <property type="match status" value="1"/>
</dbReference>
<feature type="region of interest" description="Disordered" evidence="6">
    <location>
        <begin position="81"/>
        <end position="100"/>
    </location>
</feature>